<dbReference type="STRING" id="1071381.G8BR30"/>
<dbReference type="AlphaFoldDB" id="G8BR30"/>
<dbReference type="eggNOG" id="ENOG502S5IC">
    <property type="taxonomic scope" value="Eukaryota"/>
</dbReference>
<dbReference type="HOGENOM" id="CLU_122019_0_0_1"/>
<dbReference type="Proteomes" id="UP000005666">
    <property type="component" value="Chromosome 3"/>
</dbReference>
<evidence type="ECO:0000313" key="2">
    <source>
        <dbReference type="Proteomes" id="UP000005666"/>
    </source>
</evidence>
<proteinExistence type="predicted"/>
<protein>
    <submittedName>
        <fullName evidence="1">Uncharacterized protein</fullName>
    </submittedName>
</protein>
<gene>
    <name evidence="1" type="primary">TPHA0C00490</name>
    <name evidence="1" type="ordered locus">TPHA_0C00490</name>
</gene>
<sequence length="131" mass="15342">MNREAKENYRDIQLRKKYNSIHKLAELGLSELSGLYLTSFYNSSKRYNVILPQQIVSDGSKFCGKCGCLRVPNHNVLISSEELNIRFTCLKCGDIKLFERRSNRPVTKEEIEHDFVATWPSDKKNRYKFEC</sequence>
<organism evidence="1 2">
    <name type="scientific">Tetrapisispora phaffii (strain ATCC 24235 / CBS 4417 / NBRC 1672 / NRRL Y-8282 / UCD 70-5)</name>
    <name type="common">Yeast</name>
    <name type="synonym">Fabospora phaffii</name>
    <dbReference type="NCBI Taxonomy" id="1071381"/>
    <lineage>
        <taxon>Eukaryota</taxon>
        <taxon>Fungi</taxon>
        <taxon>Dikarya</taxon>
        <taxon>Ascomycota</taxon>
        <taxon>Saccharomycotina</taxon>
        <taxon>Saccharomycetes</taxon>
        <taxon>Saccharomycetales</taxon>
        <taxon>Saccharomycetaceae</taxon>
        <taxon>Tetrapisispora</taxon>
    </lineage>
</organism>
<dbReference type="Pfam" id="PF04032">
    <property type="entry name" value="Rpr2"/>
    <property type="match status" value="1"/>
</dbReference>
<dbReference type="EMBL" id="HE612858">
    <property type="protein sequence ID" value="CCE62206.1"/>
    <property type="molecule type" value="Genomic_DNA"/>
</dbReference>
<evidence type="ECO:0000313" key="1">
    <source>
        <dbReference type="EMBL" id="CCE62206.1"/>
    </source>
</evidence>
<keyword evidence="2" id="KW-1185">Reference proteome</keyword>
<dbReference type="RefSeq" id="XP_003684640.1">
    <property type="nucleotide sequence ID" value="XM_003684592.1"/>
</dbReference>
<dbReference type="GeneID" id="11533783"/>
<dbReference type="KEGG" id="tpf:TPHA_0C00490"/>
<reference evidence="1 2" key="1">
    <citation type="journal article" date="2011" name="Proc. Natl. Acad. Sci. U.S.A.">
        <title>Evolutionary erosion of yeast sex chromosomes by mating-type switching accidents.</title>
        <authorList>
            <person name="Gordon J.L."/>
            <person name="Armisen D."/>
            <person name="Proux-Wera E."/>
            <person name="Oheigeartaigh S.S."/>
            <person name="Byrne K.P."/>
            <person name="Wolfe K.H."/>
        </authorList>
    </citation>
    <scope>NUCLEOTIDE SEQUENCE [LARGE SCALE GENOMIC DNA]</scope>
    <source>
        <strain evidence="2">ATCC 24235 / CBS 4417 / NBRC 1672 / NRRL Y-8282 / UCD 70-5</strain>
    </source>
</reference>
<dbReference type="OrthoDB" id="4066853at2759"/>
<name>G8BR30_TETPH</name>
<dbReference type="InterPro" id="IPR007175">
    <property type="entry name" value="Rpr2/Snm1/Rpp21"/>
</dbReference>
<dbReference type="GO" id="GO:0006396">
    <property type="term" value="P:RNA processing"/>
    <property type="evidence" value="ECO:0007669"/>
    <property type="project" value="InterPro"/>
</dbReference>
<accession>G8BR30</accession>